<reference evidence="10" key="1">
    <citation type="submission" date="2021-05" db="EMBL/GenBank/DDBJ databases">
        <title>Genome of Sphingobium sp. strain.</title>
        <authorList>
            <person name="Fan R."/>
        </authorList>
    </citation>
    <scope>NUCLEOTIDE SEQUENCE</scope>
    <source>
        <strain evidence="10">H33</strain>
    </source>
</reference>
<dbReference type="GO" id="GO:0003984">
    <property type="term" value="F:acetolactate synthase activity"/>
    <property type="evidence" value="ECO:0007669"/>
    <property type="project" value="TreeGrafter"/>
</dbReference>
<keyword evidence="5 6" id="KW-0786">Thiamine pyrophosphate</keyword>
<protein>
    <submittedName>
        <fullName evidence="10">Thiamine pyrophosphate-binding protein</fullName>
    </submittedName>
</protein>
<evidence type="ECO:0000259" key="9">
    <source>
        <dbReference type="Pfam" id="PF02776"/>
    </source>
</evidence>
<dbReference type="GO" id="GO:0009099">
    <property type="term" value="P:L-valine biosynthetic process"/>
    <property type="evidence" value="ECO:0007669"/>
    <property type="project" value="TreeGrafter"/>
</dbReference>
<dbReference type="GO" id="GO:0009097">
    <property type="term" value="P:isoleucine biosynthetic process"/>
    <property type="evidence" value="ECO:0007669"/>
    <property type="project" value="TreeGrafter"/>
</dbReference>
<dbReference type="Gene3D" id="3.40.50.970">
    <property type="match status" value="2"/>
</dbReference>
<dbReference type="PROSITE" id="PS00187">
    <property type="entry name" value="TPP_ENZYMES"/>
    <property type="match status" value="1"/>
</dbReference>
<dbReference type="AlphaFoldDB" id="A0A9X1DE38"/>
<feature type="domain" description="Thiamine pyrophosphate enzyme central" evidence="7">
    <location>
        <begin position="206"/>
        <end position="340"/>
    </location>
</feature>
<dbReference type="PANTHER" id="PTHR18968:SF166">
    <property type="entry name" value="2-HYDROXYACYL-COA LYASE 2"/>
    <property type="match status" value="1"/>
</dbReference>
<dbReference type="Pfam" id="PF00205">
    <property type="entry name" value="TPP_enzyme_M"/>
    <property type="match status" value="1"/>
</dbReference>
<dbReference type="SUPFAM" id="SSF52467">
    <property type="entry name" value="DHS-like NAD/FAD-binding domain"/>
    <property type="match status" value="1"/>
</dbReference>
<evidence type="ECO:0000256" key="5">
    <source>
        <dbReference type="ARBA" id="ARBA00023052"/>
    </source>
</evidence>
<feature type="domain" description="Thiamine pyrophosphate enzyme TPP-binding" evidence="8">
    <location>
        <begin position="401"/>
        <end position="546"/>
    </location>
</feature>
<organism evidence="10 11">
    <name type="scientific">Sphingobium nicotianae</name>
    <dbReference type="NCBI Taxonomy" id="2782607"/>
    <lineage>
        <taxon>Bacteria</taxon>
        <taxon>Pseudomonadati</taxon>
        <taxon>Pseudomonadota</taxon>
        <taxon>Alphaproteobacteria</taxon>
        <taxon>Sphingomonadales</taxon>
        <taxon>Sphingomonadaceae</taxon>
        <taxon>Sphingobium</taxon>
    </lineage>
</organism>
<dbReference type="GO" id="GO:0000287">
    <property type="term" value="F:magnesium ion binding"/>
    <property type="evidence" value="ECO:0007669"/>
    <property type="project" value="InterPro"/>
</dbReference>
<comment type="cofactor">
    <cofactor evidence="1">
        <name>Mg(2+)</name>
        <dbReference type="ChEBI" id="CHEBI:18420"/>
    </cofactor>
</comment>
<dbReference type="CDD" id="cd00568">
    <property type="entry name" value="TPP_enzymes"/>
    <property type="match status" value="1"/>
</dbReference>
<evidence type="ECO:0000313" key="11">
    <source>
        <dbReference type="Proteomes" id="UP001138757"/>
    </source>
</evidence>
<dbReference type="Proteomes" id="UP001138757">
    <property type="component" value="Unassembled WGS sequence"/>
</dbReference>
<name>A0A9X1DE38_9SPHN</name>
<proteinExistence type="inferred from homology"/>
<accession>A0A9X1DE38</accession>
<feature type="domain" description="Thiamine pyrophosphate enzyme N-terminal TPP-binding" evidence="9">
    <location>
        <begin position="15"/>
        <end position="126"/>
    </location>
</feature>
<dbReference type="InterPro" id="IPR029061">
    <property type="entry name" value="THDP-binding"/>
</dbReference>
<dbReference type="InterPro" id="IPR011766">
    <property type="entry name" value="TPP_enzyme_TPP-bd"/>
</dbReference>
<dbReference type="CDD" id="cd07035">
    <property type="entry name" value="TPP_PYR_POX_like"/>
    <property type="match status" value="1"/>
</dbReference>
<dbReference type="EMBL" id="JAHGAW010000010">
    <property type="protein sequence ID" value="MBT2188303.1"/>
    <property type="molecule type" value="Genomic_DNA"/>
</dbReference>
<dbReference type="Pfam" id="PF02775">
    <property type="entry name" value="TPP_enzyme_C"/>
    <property type="match status" value="1"/>
</dbReference>
<keyword evidence="4" id="KW-0479">Metal-binding</keyword>
<dbReference type="InterPro" id="IPR012001">
    <property type="entry name" value="Thiamin_PyroP_enz_TPP-bd_dom"/>
</dbReference>
<dbReference type="InterPro" id="IPR000399">
    <property type="entry name" value="TPP-bd_CS"/>
</dbReference>
<keyword evidence="11" id="KW-1185">Reference proteome</keyword>
<dbReference type="GO" id="GO:0030976">
    <property type="term" value="F:thiamine pyrophosphate binding"/>
    <property type="evidence" value="ECO:0007669"/>
    <property type="project" value="InterPro"/>
</dbReference>
<sequence>MYENVSGLGAGVSRTGNRYLAEALAHCGIDHFFHMPLILPDAVKEMHALGVRPIVTHSEKAAAYMADGYARASGKIGVCAAQAIGSSNLAAGMLDAFMAHAPILALTGGGNADSRYRNFYQEIDQQPVWRGLTKASMRVEGGHRFPHLLAQAMRIATSGAPGPVHLELNGFTGAVLAEDTEGAGLPDPRYAIAPSVRHGTPAQDVAAVLGVIGKASRPIIIAGSGIRQSNAFEALRAFARALQIPVATSLDAKAVLPESDPLSVGVVGTYSRETAHIAISEADLVIYIGSTTGSMVTATWRMPVPGVPAVQIDVDPRELGRNYPLLAGAAGDPATVLDQLRAAAPAQPDRSAWLDRIVAIREDWKQTLQADEYSNAMPIRPERLCRAISEALPDDGVLLVDTGHAAHWASRHIHFDSESQMLLRPAGSLGWSYPASLGAKCAVPDRPVMCFTGDGGFLYHLSEMETAVRHGINTVTVINANNSLSQERPVWGGEADLDPYWRFSPVSYTDAARAFGCKAWRVEQPGDIVPVLEEALACNAPAIVEVMTDDMITAPPIWLP</sequence>
<dbReference type="InterPro" id="IPR029035">
    <property type="entry name" value="DHS-like_NAD/FAD-binding_dom"/>
</dbReference>
<dbReference type="GO" id="GO:0005948">
    <property type="term" value="C:acetolactate synthase complex"/>
    <property type="evidence" value="ECO:0007669"/>
    <property type="project" value="TreeGrafter"/>
</dbReference>
<evidence type="ECO:0000256" key="2">
    <source>
        <dbReference type="ARBA" id="ARBA00001964"/>
    </source>
</evidence>
<evidence type="ECO:0000313" key="10">
    <source>
        <dbReference type="EMBL" id="MBT2188303.1"/>
    </source>
</evidence>
<dbReference type="InterPro" id="IPR045229">
    <property type="entry name" value="TPP_enz"/>
</dbReference>
<gene>
    <name evidence="10" type="ORF">KK488_15210</name>
</gene>
<dbReference type="SUPFAM" id="SSF52518">
    <property type="entry name" value="Thiamin diphosphate-binding fold (THDP-binding)"/>
    <property type="match status" value="2"/>
</dbReference>
<evidence type="ECO:0000256" key="6">
    <source>
        <dbReference type="RuleBase" id="RU362132"/>
    </source>
</evidence>
<evidence type="ECO:0000259" key="8">
    <source>
        <dbReference type="Pfam" id="PF02775"/>
    </source>
</evidence>
<dbReference type="Pfam" id="PF02776">
    <property type="entry name" value="TPP_enzyme_N"/>
    <property type="match status" value="1"/>
</dbReference>
<dbReference type="RefSeq" id="WP_214624560.1">
    <property type="nucleotide sequence ID" value="NZ_JAHGAW010000010.1"/>
</dbReference>
<evidence type="ECO:0000256" key="1">
    <source>
        <dbReference type="ARBA" id="ARBA00001946"/>
    </source>
</evidence>
<evidence type="ECO:0000259" key="7">
    <source>
        <dbReference type="Pfam" id="PF00205"/>
    </source>
</evidence>
<evidence type="ECO:0000256" key="3">
    <source>
        <dbReference type="ARBA" id="ARBA00007812"/>
    </source>
</evidence>
<dbReference type="GO" id="GO:0050660">
    <property type="term" value="F:flavin adenine dinucleotide binding"/>
    <property type="evidence" value="ECO:0007669"/>
    <property type="project" value="TreeGrafter"/>
</dbReference>
<evidence type="ECO:0000256" key="4">
    <source>
        <dbReference type="ARBA" id="ARBA00022723"/>
    </source>
</evidence>
<comment type="cofactor">
    <cofactor evidence="2">
        <name>thiamine diphosphate</name>
        <dbReference type="ChEBI" id="CHEBI:58937"/>
    </cofactor>
</comment>
<comment type="similarity">
    <text evidence="3 6">Belongs to the TPP enzyme family.</text>
</comment>
<dbReference type="PANTHER" id="PTHR18968">
    <property type="entry name" value="THIAMINE PYROPHOSPHATE ENZYMES"/>
    <property type="match status" value="1"/>
</dbReference>
<dbReference type="Gene3D" id="3.40.50.1220">
    <property type="entry name" value="TPP-binding domain"/>
    <property type="match status" value="1"/>
</dbReference>
<dbReference type="InterPro" id="IPR012000">
    <property type="entry name" value="Thiamin_PyroP_enz_cen_dom"/>
</dbReference>
<comment type="caution">
    <text evidence="10">The sequence shown here is derived from an EMBL/GenBank/DDBJ whole genome shotgun (WGS) entry which is preliminary data.</text>
</comment>